<dbReference type="GO" id="GO:0016787">
    <property type="term" value="F:hydrolase activity"/>
    <property type="evidence" value="ECO:0007669"/>
    <property type="project" value="UniProtKB-KW"/>
</dbReference>
<dbReference type="Proteomes" id="UP000291144">
    <property type="component" value="Unassembled WGS sequence"/>
</dbReference>
<comment type="caution">
    <text evidence="4">The sequence shown here is derived from an EMBL/GenBank/DDBJ whole genome shotgun (WGS) entry which is preliminary data.</text>
</comment>
<gene>
    <name evidence="4" type="ORF">E0H73_38890</name>
</gene>
<keyword evidence="2" id="KW-0472">Membrane</keyword>
<dbReference type="Gene3D" id="3.40.710.10">
    <property type="entry name" value="DD-peptidase/beta-lactamase superfamily"/>
    <property type="match status" value="1"/>
</dbReference>
<comment type="subcellular location">
    <subcellularLocation>
        <location evidence="1">Membrane</location>
    </subcellularLocation>
</comment>
<dbReference type="RefSeq" id="WP_131365154.1">
    <property type="nucleotide sequence ID" value="NZ_SJKB01000019.1"/>
</dbReference>
<evidence type="ECO:0000256" key="1">
    <source>
        <dbReference type="ARBA" id="ARBA00004370"/>
    </source>
</evidence>
<keyword evidence="4" id="KW-0378">Hydrolase</keyword>
<dbReference type="PANTHER" id="PTHR46825:SF11">
    <property type="entry name" value="PENICILLIN-BINDING PROTEIN 4"/>
    <property type="match status" value="1"/>
</dbReference>
<dbReference type="InterPro" id="IPR050491">
    <property type="entry name" value="AmpC-like"/>
</dbReference>
<accession>A0A4R0K5F9</accession>
<evidence type="ECO:0000256" key="2">
    <source>
        <dbReference type="ARBA" id="ARBA00023136"/>
    </source>
</evidence>
<dbReference type="SUPFAM" id="SSF56601">
    <property type="entry name" value="beta-lactamase/transpeptidase-like"/>
    <property type="match status" value="1"/>
</dbReference>
<dbReference type="OrthoDB" id="9809635at2"/>
<feature type="domain" description="Beta-lactamase-related" evidence="3">
    <location>
        <begin position="8"/>
        <end position="316"/>
    </location>
</feature>
<evidence type="ECO:0000313" key="5">
    <source>
        <dbReference type="Proteomes" id="UP000291144"/>
    </source>
</evidence>
<dbReference type="GO" id="GO:0016020">
    <property type="term" value="C:membrane"/>
    <property type="evidence" value="ECO:0007669"/>
    <property type="project" value="UniProtKB-SubCell"/>
</dbReference>
<dbReference type="InterPro" id="IPR001466">
    <property type="entry name" value="Beta-lactam-related"/>
</dbReference>
<dbReference type="Pfam" id="PF00144">
    <property type="entry name" value="Beta-lactamase"/>
    <property type="match status" value="1"/>
</dbReference>
<organism evidence="4 5">
    <name type="scientific">Kribbella pittospori</name>
    <dbReference type="NCBI Taxonomy" id="722689"/>
    <lineage>
        <taxon>Bacteria</taxon>
        <taxon>Bacillati</taxon>
        <taxon>Actinomycetota</taxon>
        <taxon>Actinomycetes</taxon>
        <taxon>Propionibacteriales</taxon>
        <taxon>Kribbellaceae</taxon>
        <taxon>Kribbella</taxon>
    </lineage>
</organism>
<keyword evidence="5" id="KW-1185">Reference proteome</keyword>
<dbReference type="PANTHER" id="PTHR46825">
    <property type="entry name" value="D-ALANYL-D-ALANINE-CARBOXYPEPTIDASE/ENDOPEPTIDASE AMPH"/>
    <property type="match status" value="1"/>
</dbReference>
<dbReference type="EMBL" id="SJKB01000019">
    <property type="protein sequence ID" value="TCC54417.1"/>
    <property type="molecule type" value="Genomic_DNA"/>
</dbReference>
<evidence type="ECO:0000259" key="3">
    <source>
        <dbReference type="Pfam" id="PF00144"/>
    </source>
</evidence>
<name>A0A4R0K5F9_9ACTN</name>
<reference evidence="4 5" key="1">
    <citation type="submission" date="2019-02" db="EMBL/GenBank/DDBJ databases">
        <title>Kribbella capetownensis sp. nov. and Kribbella speibonae sp. nov., isolated from soil.</title>
        <authorList>
            <person name="Curtis S.M."/>
            <person name="Norton I."/>
            <person name="Everest G.J."/>
            <person name="Meyers P.R."/>
        </authorList>
    </citation>
    <scope>NUCLEOTIDE SEQUENCE [LARGE SCALE GENOMIC DNA]</scope>
    <source>
        <strain evidence="4 5">NRRL B-24813</strain>
    </source>
</reference>
<sequence>MAQGEIDKIAEETGFSGVVWVDRGGEVEFAKAYGLANRAYQVPNSLDTRFGIASGSKGFTALAVLSLVQDGALELSTTARSLLGNDLPLIADDVTVEHLLTHTSGIGDYLDEEADTEITDYFVGAAHELTTTEAFLPLLDGHPTKFRAGERFAYCNGGFVVLALLAERASGVGYHDLVRERVLRPAGMTRTGFLRSDELPADAAVGYLPLDGVDRSNVFHLPVLATGDGGIHTTAADMSTFWRALFAGDIVDSVEEVVRPRRDVPEKSRRYGLGFWLHESTDTVMLTGYDAGASFKSAHDPHTGTTWTVLSNTSPGAWPIALTLETSVQRSGLAEQD</sequence>
<dbReference type="InterPro" id="IPR012338">
    <property type="entry name" value="Beta-lactam/transpept-like"/>
</dbReference>
<protein>
    <submittedName>
        <fullName evidence="4">Class A beta-lactamase-related serine hydrolase</fullName>
    </submittedName>
</protein>
<dbReference type="AlphaFoldDB" id="A0A4R0K5F9"/>
<proteinExistence type="predicted"/>
<evidence type="ECO:0000313" key="4">
    <source>
        <dbReference type="EMBL" id="TCC54417.1"/>
    </source>
</evidence>